<feature type="compositionally biased region" description="Basic and acidic residues" evidence="1">
    <location>
        <begin position="101"/>
        <end position="111"/>
    </location>
</feature>
<evidence type="ECO:0000313" key="3">
    <source>
        <dbReference type="Proteomes" id="UP000217790"/>
    </source>
</evidence>
<feature type="compositionally biased region" description="Polar residues" evidence="1">
    <location>
        <begin position="459"/>
        <end position="472"/>
    </location>
</feature>
<gene>
    <name evidence="2" type="ORF">ARMGADRAFT_1035954</name>
</gene>
<protein>
    <submittedName>
        <fullName evidence="2">Uncharacterized protein</fullName>
    </submittedName>
</protein>
<keyword evidence="3" id="KW-1185">Reference proteome</keyword>
<proteinExistence type="predicted"/>
<feature type="compositionally biased region" description="Polar residues" evidence="1">
    <location>
        <begin position="247"/>
        <end position="290"/>
    </location>
</feature>
<dbReference type="Proteomes" id="UP000217790">
    <property type="component" value="Unassembled WGS sequence"/>
</dbReference>
<feature type="region of interest" description="Disordered" evidence="1">
    <location>
        <begin position="74"/>
        <end position="142"/>
    </location>
</feature>
<dbReference type="EMBL" id="KZ293687">
    <property type="protein sequence ID" value="PBK85974.1"/>
    <property type="molecule type" value="Genomic_DNA"/>
</dbReference>
<reference evidence="3" key="1">
    <citation type="journal article" date="2017" name="Nat. Ecol. Evol.">
        <title>Genome expansion and lineage-specific genetic innovations in the forest pathogenic fungi Armillaria.</title>
        <authorList>
            <person name="Sipos G."/>
            <person name="Prasanna A.N."/>
            <person name="Walter M.C."/>
            <person name="O'Connor E."/>
            <person name="Balint B."/>
            <person name="Krizsan K."/>
            <person name="Kiss B."/>
            <person name="Hess J."/>
            <person name="Varga T."/>
            <person name="Slot J."/>
            <person name="Riley R."/>
            <person name="Boka B."/>
            <person name="Rigling D."/>
            <person name="Barry K."/>
            <person name="Lee J."/>
            <person name="Mihaltcheva S."/>
            <person name="LaButti K."/>
            <person name="Lipzen A."/>
            <person name="Waldron R."/>
            <person name="Moloney N.M."/>
            <person name="Sperisen C."/>
            <person name="Kredics L."/>
            <person name="Vagvoelgyi C."/>
            <person name="Patrignani A."/>
            <person name="Fitzpatrick D."/>
            <person name="Nagy I."/>
            <person name="Doyle S."/>
            <person name="Anderson J.B."/>
            <person name="Grigoriev I.V."/>
            <person name="Gueldener U."/>
            <person name="Muensterkoetter M."/>
            <person name="Nagy L.G."/>
        </authorList>
    </citation>
    <scope>NUCLEOTIDE SEQUENCE [LARGE SCALE GENOMIC DNA]</scope>
    <source>
        <strain evidence="3">Ar21-2</strain>
    </source>
</reference>
<feature type="compositionally biased region" description="Acidic residues" evidence="1">
    <location>
        <begin position="314"/>
        <end position="325"/>
    </location>
</feature>
<name>A0A2H3CWW9_ARMGA</name>
<feature type="compositionally biased region" description="Polar residues" evidence="1">
    <location>
        <begin position="1"/>
        <end position="15"/>
    </location>
</feature>
<feature type="region of interest" description="Disordered" evidence="1">
    <location>
        <begin position="178"/>
        <end position="331"/>
    </location>
</feature>
<accession>A0A2H3CWW9</accession>
<dbReference type="InParanoid" id="A0A2H3CWW9"/>
<evidence type="ECO:0000313" key="2">
    <source>
        <dbReference type="EMBL" id="PBK85974.1"/>
    </source>
</evidence>
<feature type="region of interest" description="Disordered" evidence="1">
    <location>
        <begin position="449"/>
        <end position="492"/>
    </location>
</feature>
<feature type="region of interest" description="Disordered" evidence="1">
    <location>
        <begin position="1"/>
        <end position="20"/>
    </location>
</feature>
<evidence type="ECO:0000256" key="1">
    <source>
        <dbReference type="SAM" id="MobiDB-lite"/>
    </source>
</evidence>
<sequence length="790" mass="84957">MARTNTSNITPTANAVHNDAPQPLGSMLSFSTMAVQHLPNGGTNMTEANLIGLPGDAAPVQPPDVRTVAIEGDRPGVFDGRPTPQGDPASGPTFNGELADTVERTNGDTEGRQMGTGMAIDETGPLSSMPGTTDGIAGEPERENTSMRTDVDHAEGGAPDITPPPQHLFTMATPGVIARDGWPSSVKGKGRTRADGVCYQRPPNYRPAPSSQMFMNFASSQAASAGGGDRVGTTSSLQRPLQKFLPSVQQLADSGQSGGSAPSTSNVRVESGNSSTPSNVETNSNVNDGSCRQKRQRVGSDEEVEEPQNGQMVLDEESDNDDGDFDGLNSASSSLRAQQNFDQCPAAMYMGSFPPYTNVTDPNYWPGTWMSPHQFTDLSNPMVQRAYMDVAMFNSQPPPSLFSPTPSLSGGFRVSGSGRSTPQGGGSRLPMSTVGIIDGRQQITASMPRMTPMLPQGPVQHQNGGQGSSDLNKNPFPAAQPLGITLSFPPPPPPNVPTPIAYTPVPGLSGFPVLQGLSQDSFFINSDPMVVESWRNTMDRNTIFIRFYDQGYPVNNGYEQASTLFNLLPRLAREHLPNMEVGTPVVMNPEGHDAGSNPSWYFIQGLMTTARNHLVRATEGVWSTEVATIFIAPAFPRMTSFLFTLDGLSYLTSSQNRVERLVRNAWLASPDVLNFVHSNGSYLSVDPMVAIQTFTDSVRGGGEGALREGSNALGARGLTTLQDCVLTRKCRNGWDRDRFRHHRDQTLLWRVIAGRVAEDGAATPRYDPIRSSYEVVWSCLAVYAYDGDDV</sequence>
<organism evidence="2 3">
    <name type="scientific">Armillaria gallica</name>
    <name type="common">Bulbous honey fungus</name>
    <name type="synonym">Armillaria bulbosa</name>
    <dbReference type="NCBI Taxonomy" id="47427"/>
    <lineage>
        <taxon>Eukaryota</taxon>
        <taxon>Fungi</taxon>
        <taxon>Dikarya</taxon>
        <taxon>Basidiomycota</taxon>
        <taxon>Agaricomycotina</taxon>
        <taxon>Agaricomycetes</taxon>
        <taxon>Agaricomycetidae</taxon>
        <taxon>Agaricales</taxon>
        <taxon>Marasmiineae</taxon>
        <taxon>Physalacriaceae</taxon>
        <taxon>Armillaria</taxon>
    </lineage>
</organism>
<dbReference type="AlphaFoldDB" id="A0A2H3CWW9"/>